<feature type="region of interest" description="Disordered" evidence="1">
    <location>
        <begin position="3603"/>
        <end position="3709"/>
    </location>
</feature>
<feature type="compositionally biased region" description="Low complexity" evidence="1">
    <location>
        <begin position="3829"/>
        <end position="3838"/>
    </location>
</feature>
<feature type="compositionally biased region" description="Basic and acidic residues" evidence="1">
    <location>
        <begin position="1616"/>
        <end position="1640"/>
    </location>
</feature>
<feature type="compositionally biased region" description="Basic residues" evidence="1">
    <location>
        <begin position="3120"/>
        <end position="3132"/>
    </location>
</feature>
<gene>
    <name evidence="2" type="ORF">SLS53_006470</name>
</gene>
<feature type="region of interest" description="Disordered" evidence="1">
    <location>
        <begin position="161"/>
        <end position="191"/>
    </location>
</feature>
<feature type="compositionally biased region" description="Acidic residues" evidence="1">
    <location>
        <begin position="309"/>
        <end position="325"/>
    </location>
</feature>
<feature type="region of interest" description="Disordered" evidence="1">
    <location>
        <begin position="2741"/>
        <end position="3181"/>
    </location>
</feature>
<evidence type="ECO:0000313" key="3">
    <source>
        <dbReference type="Proteomes" id="UP001320245"/>
    </source>
</evidence>
<feature type="compositionally biased region" description="Basic residues" evidence="1">
    <location>
        <begin position="1233"/>
        <end position="1244"/>
    </location>
</feature>
<feature type="compositionally biased region" description="Basic and acidic residues" evidence="1">
    <location>
        <begin position="482"/>
        <end position="493"/>
    </location>
</feature>
<feature type="compositionally biased region" description="Basic and acidic residues" evidence="1">
    <location>
        <begin position="222"/>
        <end position="263"/>
    </location>
</feature>
<dbReference type="PANTHER" id="PTHR40641">
    <property type="entry name" value="INVOLUCRIN REPEAT PROTEIN (AFU_ORTHOLOGUE AFUA_2G08060)"/>
    <property type="match status" value="1"/>
</dbReference>
<evidence type="ECO:0008006" key="4">
    <source>
        <dbReference type="Google" id="ProtNLM"/>
    </source>
</evidence>
<feature type="compositionally biased region" description="Basic and acidic residues" evidence="1">
    <location>
        <begin position="627"/>
        <end position="646"/>
    </location>
</feature>
<feature type="region of interest" description="Disordered" evidence="1">
    <location>
        <begin position="863"/>
        <end position="919"/>
    </location>
</feature>
<feature type="compositionally biased region" description="Basic and acidic residues" evidence="1">
    <location>
        <begin position="1284"/>
        <end position="1326"/>
    </location>
</feature>
<feature type="compositionally biased region" description="Low complexity" evidence="1">
    <location>
        <begin position="121"/>
        <end position="136"/>
    </location>
</feature>
<feature type="compositionally biased region" description="Polar residues" evidence="1">
    <location>
        <begin position="2379"/>
        <end position="2393"/>
    </location>
</feature>
<feature type="compositionally biased region" description="Basic and acidic residues" evidence="1">
    <location>
        <begin position="1"/>
        <end position="13"/>
    </location>
</feature>
<feature type="compositionally biased region" description="Low complexity" evidence="1">
    <location>
        <begin position="971"/>
        <end position="990"/>
    </location>
</feature>
<feature type="region of interest" description="Disordered" evidence="1">
    <location>
        <begin position="3249"/>
        <end position="3475"/>
    </location>
</feature>
<feature type="region of interest" description="Disordered" evidence="1">
    <location>
        <begin position="523"/>
        <end position="563"/>
    </location>
</feature>
<evidence type="ECO:0000256" key="1">
    <source>
        <dbReference type="SAM" id="MobiDB-lite"/>
    </source>
</evidence>
<feature type="compositionally biased region" description="Polar residues" evidence="1">
    <location>
        <begin position="3011"/>
        <end position="3064"/>
    </location>
</feature>
<feature type="compositionally biased region" description="Basic and acidic residues" evidence="1">
    <location>
        <begin position="2901"/>
        <end position="2918"/>
    </location>
</feature>
<feature type="region of interest" description="Disordered" evidence="1">
    <location>
        <begin position="931"/>
        <end position="1064"/>
    </location>
</feature>
<feature type="compositionally biased region" description="Polar residues" evidence="1">
    <location>
        <begin position="1849"/>
        <end position="1859"/>
    </location>
</feature>
<feature type="region of interest" description="Disordered" evidence="1">
    <location>
        <begin position="1131"/>
        <end position="1397"/>
    </location>
</feature>
<feature type="compositionally biased region" description="Basic and acidic residues" evidence="1">
    <location>
        <begin position="2089"/>
        <end position="2098"/>
    </location>
</feature>
<reference evidence="2 3" key="1">
    <citation type="journal article" date="2023" name="PLoS ONE">
        <title>Cytospora paraplurivora sp. nov. isolated from orchards with fruit tree decline syndrome in Ontario, Canada.</title>
        <authorList>
            <person name="Ilyukhin E."/>
            <person name="Nguyen H.D.T."/>
            <person name="Castle A.J."/>
            <person name="Ellouze W."/>
        </authorList>
    </citation>
    <scope>NUCLEOTIDE SEQUENCE [LARGE SCALE GENOMIC DNA]</scope>
    <source>
        <strain evidence="2 3">FDS-564</strain>
    </source>
</reference>
<feature type="region of interest" description="Disordered" evidence="1">
    <location>
        <begin position="4503"/>
        <end position="4566"/>
    </location>
</feature>
<feature type="compositionally biased region" description="Basic residues" evidence="1">
    <location>
        <begin position="4023"/>
        <end position="4034"/>
    </location>
</feature>
<feature type="compositionally biased region" description="Basic and acidic residues" evidence="1">
    <location>
        <begin position="1751"/>
        <end position="1778"/>
    </location>
</feature>
<feature type="compositionally biased region" description="Basic and acidic residues" evidence="1">
    <location>
        <begin position="1166"/>
        <end position="1203"/>
    </location>
</feature>
<dbReference type="Proteomes" id="UP001320245">
    <property type="component" value="Unassembled WGS sequence"/>
</dbReference>
<evidence type="ECO:0000313" key="2">
    <source>
        <dbReference type="EMBL" id="KAK7737397.1"/>
    </source>
</evidence>
<feature type="compositionally biased region" description="Polar residues" evidence="1">
    <location>
        <begin position="3572"/>
        <end position="3583"/>
    </location>
</feature>
<feature type="compositionally biased region" description="Polar residues" evidence="1">
    <location>
        <begin position="2030"/>
        <end position="2040"/>
    </location>
</feature>
<feature type="compositionally biased region" description="Basic and acidic residues" evidence="1">
    <location>
        <begin position="3511"/>
        <end position="3522"/>
    </location>
</feature>
<feature type="compositionally biased region" description="Low complexity" evidence="1">
    <location>
        <begin position="2151"/>
        <end position="2166"/>
    </location>
</feature>
<feature type="region of interest" description="Disordered" evidence="1">
    <location>
        <begin position="5379"/>
        <end position="5412"/>
    </location>
</feature>
<feature type="compositionally biased region" description="Low complexity" evidence="1">
    <location>
        <begin position="4831"/>
        <end position="4848"/>
    </location>
</feature>
<sequence>MSDRRRRWSPESSRRRRKDRRVSREQSAMDEIAAADSRSMAPGGSYSSTNYPYPSQVQGQVAASSFQQTALAADQHALPPITLRSNDDTRPSRSKAAPMPMPGPLRGYERERNHRRNRNGSRSSSDSSPSSSSSSSYLDISRWYPSFGRGGGVLNTFFKTPSEHKQKVRRRRSGRMKKQGIFGFGNNSSSSSVNSDLAYGMGFVKKPKNRGYSPRGGFAASGREKRDGKPPRLQRRQTDEEIMDIGRKLAKIAREQNKEDLRSVGKRPAGQVAAAASSWEQYHQHNSSGPANWNRGLPPSKSQRHETSSSDDEEWESASEGEYSSDESSGLAYGAVEFEQSPPSKSSSKGQSSNLPFRRSDRKSSAVDPKLFGPVNSLRGIVHTPCGFGDRNSMYTVPGPSEPRRTSTAESATIEARPLQMVYPVQTTDPGVVEAVRPSGSFVSAQQSYSRDQSYWTGRPEPVAIQAPKPVAPVPMRLYEEERLRDEPSESRGPRRVNPAGNKIFAETALVGAGVAAAAMGEAVMADRDKGKDKDRELDLGYHEKYGHDDHRQNDTKVQDSRRAEELALEKEIERLEKVLAEREKARQQRLLDSKREAGDKAPRETDADANPEVRHRDQNPQQRGSGYDRDYHRHHREEERSETSRVSEPSVHPAVVDDVQNRTVASPRLPSSSGIDVFQFEVPDDAFSTRDSPARPSSPLIIDVSPALSPEPDQMGRKSRRDSFEDEMRDAKHIYEESTKSTAPISAVDMAAAIAATEHSSRYDEPQRGRTNAKQRDAVQEEADRYYSARRMAEREVRSRSRSQSPDGSVVEKYDQDRAAEIPRILTPPEMLQKPQKNKYSEPNADVTFDHLLSPKDLVSFAPKECPVRDPSAERPRPVLTLVMPTPVPTPCPEGEEESSATRSPESLIIDAPDIVLGPRGEVIEVTQSAEAKKVSWGPSQTKQYEVESPERSRERPSQPSGESKESSKSRSWGSIAAAFAGVGAAAALAREDEPERSKHREQVEDSDRDIPSEALRSSPPRDRKVLPKGVSSRVLDEEPEDAPPAPGPKPASPRSSQIPGAFADDLDFAATLAAGLQDTGFDPNIVIEDATYRRRDSPPGLNEPTAVYIQPFAETVTDLGAFGIYDDGVPVREPGHVLGEVAETPASEKGPPLDDVESAPAPREQSEAIDNRLRGDSHELPPVHEASKLSKKEQRRLEKAARAAQLAEEEARAAQPVDAGDDEWDGSPTIRKSKKPSNKSKRSSAGWDDAETPVNDKRVSVPVDDADDVKDAKAPENAWDELENKPDHDPKGYDLREKDPSGRRERRREERRRSEFDGPLDKDATWVMSDTRYNALPESRNFDDEGPVVSNPGGKGENQSDKRSSKDEKRVGGGLWGLLKGSKDTNNDKDSKKDKAGILGASAGIAGAALEAAITASSLPSSSDAAEAPSEEKEPHVIVDVNKPSAQLADSNIEQDDSILDDPDIVHWLIKPAIDPQYGDLLPLPPSPPGEADSTGFQTGDELPPLPESRPATPPGYERGLLRERSESSQRRPAYATHSRRRSGYETPVKSPSHTAIPLQFRMGPRSSVPSSPAIARTPPTTHTSPAAPNQEVFPSMKRHSRPASWDRPTSWDTSREIRPLYLLERSRGVEQESDHTPEMTPLPPSRASPAPEYKHDEDPEDAPLFIDTAAAQAAPLGSEESTPKGLRGSGSASPESAKEPEFIYPEISGPEEADTRLRNLDKNLEMAPVEIPSQSSFSESNYATPFESPRDNPETRTPVERQESIESTPDFRDALDIPADDEDTDTGSPKKRSKGRKSPSMTPELEPASEQETKGYFPAVLPAATLAGVDTLLDRGEFNELPSDVNDCTNEIQGQPSLLERQDQTDEREILPRAEASEVELVSPTGSGDQWQFPPAADPRISPTDRGDASLPNDWPAAHMHPERSLSIDHMQETGTMAHGFSGADSDLPALDSQVMETTGVPSAPLAPHTFEINSRTTSPENEPEDMETIPETPADTVDWIARSRSTEKGESTEIVSDAFEAPITDATGSISTSDVQQDVPIQDEPLSKEVDEVSPAIEAIATSPVLHQSGKPFTEESGAEPGDNSEIKSKEPEGSPHQLPDEIASESLVHEPGAMPVAFEDPASPVVQSHTLRQDDSCHVGDRPLKSSAANRRLRSSRASISTNNSMDDYMSSDAVHSGEDVPTSPHSTTGSGHRTTGRRYKKTRSLRSSRRSSMASSQGSNHDYEAAPIEEMAEQLVAAVSGQTQAEGVNRLVDNQHNVEVLEPAEPATIDNSVSRQCEIAEESISSHPEAVEEPIPSQSKPIEEPVPIRPATVDEPSITRLEDVDQPTFQSADTIEELSSCQGEVLEAPASGQSGIFSEPLDSAVTPVREGQGQESSQTTDNNQYGETSKDEHSNLIERLDESPESGKIVDEEVADVQEPDLPESLTPEITEAVDSAREVIAEESLEGQGPQALADTLVQPSEPETNVQEGSQEQTGFVHSSGPEEQVLRPFSSTIVEETARDVARGDDPVRQIEKAVEVERPIPDLPSEEDIPTMKEDLSEAPPQESESTSLPMKGDTPVSSSISERNERHRDTVASAEPTKSTDIATPAESVSVAQPAVESAELPSPVHGDTQAEQLTLESQGISTDRSSQPQAIDGADQLETSKLLDSDDIADEPSEPRKLLEPEVSLAETSEPIESIQSMEPIVLPVNRDVPAAISTLVPQDSALETKGELGKSFENDELARREAEAGLIQREKADIARLQNKKKLKPKEKQRLRDLRANAERRAERANVASAAQPPSDQAEGQDRIIAEGEVVEPQLLETNSGSPLEERTLPQTGEPTLIGQDTGLDRSTDVPEPKQILIQPEVILQAEDIVPETDMAPGSGKKAPPLDWDSSPAEPRPAPPGSDNIEQSDQREAETSVIQKEEVELARLGNRKNRSKKDKARMRVLKANAEQRAQEAAVLKDIEDNEPSQTEQAISGPPGSQAARDDGHMAQPQAEGTSPGVHADSGNLTDASRHQPVDANQLQTKEAASGRNSPTLQDESPTVQSGLENTSQEFLQGQSNGPRDFTVTSNPHLGDSNKASLEPIPSTEIPHEENSHFVEIPAIAGPEQPIVTDSQQEPEPGSPITSRKSKRDRKKKRKGTSSDASGDNQGTAIVTAAEPSVGEPSELSETVPLHAQDSEAATVPVSSEDMLMTQGQPSAVRMPEGVLPGNVGTGEVALAQPAESNILDSPDQFASTFEQSNPSQTPLEEKASAILSEQEQMQQPTESGSLIATEESHAEQNRGSTILEGSHQQFDPTRPAAMDDVEQLTASAEPTENSEREDHVEEPSAHIEGINQAMSLSSPAPESPATPTPREPESAQEHVPDVFVDTEARQTFPETATPTDEIGETSPPAQPLEVPENGSGRTEGIGAEPLENPESKRTPSVEQKVEASDPHKPTGLSEDVTRTNFEAPSTIAPVVSEPEQIVAEPEQGSPTTSRSDGWGFLAGAIAGIGTTLGLAGADDEPLQRNRQITDVTAEQDHAQDVESSEKVTPQDAELVDKVEHTASTISKDEGTSQDTGRELPREQRSTNVIMIEPETTVQGPDPTQDNPFEYIAIKPEVVGNQEASATLDIDPENVAPYDSHTQVGEDQQEVPAQLQLDTSTASKPLDTTQDEFHLPKSDFQPTDSERAVAASEREISVQPQIRDSTHPYIAEETLDSGTVPKSNLEGKIEEGDDTVIVAGGKLVEGVTESTSSQQRWPNSTEQARKRADVDIDQSSFEPSSLDFEGDNNLADAFTTPMERPPILSDEKEPMHARTSGGQTEEAPLNVVDEEAKHEKHSRDRGSPSWSLDVEPEPSTSVPETPLFEEAVEQQTVKEPPETYDVAEKSVDPALEAFGSESGSEQVPKEDQKAKKDLASVSEPEIVTPVSADDSERTIGESAQPREILYNQGHAPADVSASRGTQQVDPYQQGFDQGSSGGISNVIEKKDPEHSFLMQDISSPLPKHSTQVPQEQVAESTASEGADSSIDQPMESKLSKSVGEETPVLSRKSKKERRRAKKAAALASEDDDLEPSQPRTPLTEETQPRNRPAQSSPVLKPDPVQSPTYIEHQLAYSLASQDSTASAEDSVAIDPLAEGWWAAPLSRQKSDKDLKKKGKQPATEPAPIAEDAPVPLTTEMRLKVPEAQETLRQVAEDAGQFAGRDDHRSAEMYIPESHATPGQSAPDAGEPTSRVNRRSAELYVPVAETSNKGEGAATNEGLQEIPTTQGETHRDSFVSGSTSPKTPAEEASPTATLSGEAYKPTAGTSEAFGDAKSVSNSPDIEGRELQKKESSPDPWDSEDYFKPKPDNFGEPPEEAFNSFEFNPAVARDFNSRPDTRIKDDRPLVGLGLIRRHSSIFLEDDGHIPKLLTMASYDSSTAQVFTAPHLDDHEQAATASRRPSHITSQDTSTSNVVKGPTKTGSVAALAEKFESIKKANGKSNPVPRNVAERSEDDTVPGPAMWERAEPRPAKGHRLDVDPADLRAVPHTEIEDEQLDPDVHPGQGASTTSHGRETQFGNDNVSETRSQQSELDARKFTPPVPEQASPEAESLLGELLVVESPIPGQQSTIDIPILAPQPSIDPPDTPSDLDAGQKADSPSDTTDTAWQKPLHVPHGSPSPRSQSPASERGLSLGEAAIPSSQPPHEDLLVARRSVVDLRRSPSGGLPPVQEDPHEEEAEAGKKGASLTPGVATRDIDRDSGFVTDSPVLSRIRQFEKSQQQRDSGVDMRDSPRTSPRLLGTRAFSPQPARLSQSSLEDEGAKLEDQSSRRPSPARSDSQRGLREATPVLEAQEPPVTPEPQKSRSTYHKKYPDLGPSPGKAGPATAVAGGATLLARDAATSPAGSLRTNRPTTPTRSPTSSNLKKATTPAAAQTNLNPVANEGRVRAKDMADVYDGFGEGRMGSPRSPTRPHSMRRRQSMQVLELESRVEQLIAENRALHEASSQAQLHTTSQATSTLAERDTEIEALKQSLEFMRREIQRLTEVNEGLNSAIQQTAVQYDDRYRLLESQYAEATRQLHEYGSRHDRHAHLVRTIEEKDEEIRSLREELEDTKEQIREMQAQILANKPADSDFLRIKDVDYFDHRCQQLCSHVQQWVLRFSKFSDMRACRLTSELNDEKIIDRLDNAVLDGSNVDHYLNDRVRRRDVFMSVTMTMIWEFVFTRYLFGMDREQRQKLKTLEKLLLEVGPTQAVRQWRAVTLTLLAKRDSFKDQRDQDTEAVVQAIFQTLTMILPPPSNLEDQIQNQLRKVMREAVDLSIEMRTQRAEYMMLPPMQPEYDANGDLAEPHPFNAALMNERGSRGDKTAEELEAEGAIVRVVLFPLVVKKGDDDGVGDDEIVVCPAQVIVAKLHYKSRLPYNAPSSDAGGASLLHGGSPSTGHSHSRSNVSMRDVGGGMEGAI</sequence>
<feature type="region of interest" description="Disordered" evidence="1">
    <location>
        <begin position="3489"/>
        <end position="3584"/>
    </location>
</feature>
<feature type="compositionally biased region" description="Basic and acidic residues" evidence="1">
    <location>
        <begin position="3310"/>
        <end position="3322"/>
    </location>
</feature>
<feature type="compositionally biased region" description="Pro residues" evidence="1">
    <location>
        <begin position="1044"/>
        <end position="1053"/>
    </location>
</feature>
<feature type="compositionally biased region" description="Polar residues" evidence="1">
    <location>
        <begin position="2333"/>
        <end position="2348"/>
    </location>
</feature>
<feature type="compositionally biased region" description="Low complexity" evidence="1">
    <location>
        <begin position="5381"/>
        <end position="5392"/>
    </location>
</feature>
<dbReference type="EMBL" id="JAJSPL020000029">
    <property type="protein sequence ID" value="KAK7737397.1"/>
    <property type="molecule type" value="Genomic_DNA"/>
</dbReference>
<feature type="region of interest" description="Disordered" evidence="1">
    <location>
        <begin position="4449"/>
        <end position="4490"/>
    </location>
</feature>
<feature type="region of interest" description="Disordered" evidence="1">
    <location>
        <begin position="757"/>
        <end position="846"/>
    </location>
</feature>
<feature type="compositionally biased region" description="Basic and acidic residues" evidence="1">
    <location>
        <begin position="2505"/>
        <end position="2530"/>
    </location>
</feature>
<name>A0AAN9YD95_9PEZI</name>
<feature type="compositionally biased region" description="Basic and acidic residues" evidence="1">
    <location>
        <begin position="4296"/>
        <end position="4307"/>
    </location>
</feature>
<feature type="region of interest" description="Disordered" evidence="1">
    <location>
        <begin position="2467"/>
        <end position="2684"/>
    </location>
</feature>
<feature type="region of interest" description="Disordered" evidence="1">
    <location>
        <begin position="2065"/>
        <end position="2229"/>
    </location>
</feature>
<feature type="compositionally biased region" description="Basic and acidic residues" evidence="1">
    <location>
        <begin position="811"/>
        <end position="822"/>
    </location>
</feature>
<feature type="compositionally biased region" description="Polar residues" evidence="1">
    <location>
        <begin position="3249"/>
        <end position="3263"/>
    </location>
</feature>
<feature type="region of interest" description="Disordered" evidence="1">
    <location>
        <begin position="2288"/>
        <end position="2435"/>
    </location>
</feature>
<feature type="compositionally biased region" description="Basic and acidic residues" evidence="1">
    <location>
        <begin position="4477"/>
        <end position="4490"/>
    </location>
</feature>
<feature type="compositionally biased region" description="Polar residues" evidence="1">
    <location>
        <begin position="4610"/>
        <end position="4619"/>
    </location>
</feature>
<feature type="compositionally biased region" description="Basic and acidic residues" evidence="1">
    <location>
        <begin position="2136"/>
        <end position="2149"/>
    </location>
</feature>
<feature type="region of interest" description="Disordered" evidence="1">
    <location>
        <begin position="1479"/>
        <end position="1819"/>
    </location>
</feature>
<feature type="compositionally biased region" description="Basic and acidic residues" evidence="1">
    <location>
        <begin position="2394"/>
        <end position="2408"/>
    </location>
</feature>
<feature type="region of interest" description="Disordered" evidence="1">
    <location>
        <begin position="2029"/>
        <end position="2051"/>
    </location>
</feature>
<feature type="compositionally biased region" description="Basic and acidic residues" evidence="1">
    <location>
        <begin position="3410"/>
        <end position="3429"/>
    </location>
</feature>
<feature type="compositionally biased region" description="Polar residues" evidence="1">
    <location>
        <begin position="662"/>
        <end position="675"/>
    </location>
</feature>
<feature type="compositionally biased region" description="Polar residues" evidence="1">
    <location>
        <begin position="3632"/>
        <end position="3644"/>
    </location>
</feature>
<feature type="region of interest" description="Disordered" evidence="1">
    <location>
        <begin position="1841"/>
        <end position="1921"/>
    </location>
</feature>
<feature type="region of interest" description="Disordered" evidence="1">
    <location>
        <begin position="482"/>
        <end position="502"/>
    </location>
</feature>
<feature type="compositionally biased region" description="Basic and acidic residues" evidence="1">
    <location>
        <begin position="3879"/>
        <end position="3890"/>
    </location>
</feature>
<feature type="compositionally biased region" description="Basic and acidic residues" evidence="1">
    <location>
        <begin position="1383"/>
        <end position="1397"/>
    </location>
</feature>
<feature type="compositionally biased region" description="Basic and acidic residues" evidence="1">
    <location>
        <begin position="4657"/>
        <end position="4673"/>
    </location>
</feature>
<feature type="compositionally biased region" description="Basic and acidic residues" evidence="1">
    <location>
        <begin position="2836"/>
        <end position="2845"/>
    </location>
</feature>
<feature type="region of interest" description="Disordered" evidence="1">
    <location>
        <begin position="4110"/>
        <end position="4147"/>
    </location>
</feature>
<proteinExistence type="predicted"/>
<feature type="compositionally biased region" description="Polar residues" evidence="1">
    <location>
        <begin position="2467"/>
        <end position="2485"/>
    </location>
</feature>
<feature type="compositionally biased region" description="Polar residues" evidence="1">
    <location>
        <begin position="45"/>
        <end position="70"/>
    </location>
</feature>
<feature type="region of interest" description="Disordered" evidence="1">
    <location>
        <begin position="4581"/>
        <end position="4930"/>
    </location>
</feature>
<feature type="compositionally biased region" description="Polar residues" evidence="1">
    <location>
        <begin position="3980"/>
        <end position="3995"/>
    </location>
</feature>
<feature type="compositionally biased region" description="Polar residues" evidence="1">
    <location>
        <begin position="3934"/>
        <end position="3950"/>
    </location>
</feature>
<feature type="compositionally biased region" description="Basic residues" evidence="1">
    <location>
        <begin position="2200"/>
        <end position="2215"/>
    </location>
</feature>
<keyword evidence="3" id="KW-1185">Reference proteome</keyword>
<feature type="compositionally biased region" description="Basic and acidic residues" evidence="1">
    <location>
        <begin position="3660"/>
        <end position="3672"/>
    </location>
</feature>
<protein>
    <recommendedName>
        <fullName evidence="4">Involucrin repeat protein</fullName>
    </recommendedName>
</protein>
<feature type="compositionally biased region" description="Polar residues" evidence="1">
    <location>
        <begin position="4518"/>
        <end position="4544"/>
    </location>
</feature>
<feature type="compositionally biased region" description="Basic and acidic residues" evidence="1">
    <location>
        <begin position="584"/>
        <end position="619"/>
    </location>
</feature>
<feature type="compositionally biased region" description="Low complexity" evidence="1">
    <location>
        <begin position="1054"/>
        <end position="1064"/>
    </location>
</feature>
<feature type="region of interest" description="Disordered" evidence="1">
    <location>
        <begin position="1"/>
        <end position="138"/>
    </location>
</feature>
<feature type="region of interest" description="Disordered" evidence="1">
    <location>
        <begin position="4404"/>
        <end position="4432"/>
    </location>
</feature>
<feature type="region of interest" description="Disordered" evidence="1">
    <location>
        <begin position="4174"/>
        <end position="4337"/>
    </location>
</feature>
<feature type="compositionally biased region" description="Basic and acidic residues" evidence="1">
    <location>
        <begin position="760"/>
        <end position="800"/>
    </location>
</feature>
<feature type="compositionally biased region" description="Basic and acidic residues" evidence="1">
    <location>
        <begin position="525"/>
        <end position="563"/>
    </location>
</feature>
<feature type="compositionally biased region" description="Polar residues" evidence="1">
    <location>
        <begin position="4416"/>
        <end position="4427"/>
    </location>
</feature>
<organism evidence="2 3">
    <name type="scientific">Cytospora paraplurivora</name>
    <dbReference type="NCBI Taxonomy" id="2898453"/>
    <lineage>
        <taxon>Eukaryota</taxon>
        <taxon>Fungi</taxon>
        <taxon>Dikarya</taxon>
        <taxon>Ascomycota</taxon>
        <taxon>Pezizomycotina</taxon>
        <taxon>Sordariomycetes</taxon>
        <taxon>Sordariomycetidae</taxon>
        <taxon>Diaporthales</taxon>
        <taxon>Cytosporaceae</taxon>
        <taxon>Cytospora</taxon>
    </lineage>
</organism>
<feature type="compositionally biased region" description="Low complexity" evidence="1">
    <location>
        <begin position="1578"/>
        <end position="1591"/>
    </location>
</feature>
<feature type="compositionally biased region" description="Low complexity" evidence="1">
    <location>
        <begin position="2216"/>
        <end position="2225"/>
    </location>
</feature>
<dbReference type="PANTHER" id="PTHR40641:SF2">
    <property type="entry name" value="INVOLUCRIN REPEAT PROTEIN"/>
    <property type="match status" value="1"/>
</dbReference>
<feature type="compositionally biased region" description="Low complexity" evidence="1">
    <location>
        <begin position="4860"/>
        <end position="4875"/>
    </location>
</feature>
<feature type="compositionally biased region" description="Basic and acidic residues" evidence="1">
    <location>
        <begin position="867"/>
        <end position="878"/>
    </location>
</feature>
<feature type="compositionally biased region" description="Basic residues" evidence="1">
    <location>
        <begin position="166"/>
        <end position="178"/>
    </location>
</feature>
<feature type="compositionally biased region" description="Basic and acidic residues" evidence="1">
    <location>
        <begin position="4726"/>
        <end position="4745"/>
    </location>
</feature>
<feature type="compositionally biased region" description="Basic and acidic residues" evidence="1">
    <location>
        <begin position="991"/>
        <end position="1013"/>
    </location>
</feature>
<feature type="compositionally biased region" description="Polar residues" evidence="1">
    <location>
        <begin position="278"/>
        <end position="291"/>
    </location>
</feature>
<feature type="compositionally biased region" description="Basic and acidic residues" evidence="1">
    <location>
        <begin position="3347"/>
        <end position="3357"/>
    </location>
</feature>
<feature type="compositionally biased region" description="Basic and acidic residues" evidence="1">
    <location>
        <begin position="1716"/>
        <end position="1727"/>
    </location>
</feature>
<feature type="compositionally biased region" description="Basic and acidic residues" evidence="1">
    <location>
        <begin position="2759"/>
        <end position="2777"/>
    </location>
</feature>
<feature type="compositionally biased region" description="Polar residues" evidence="1">
    <location>
        <begin position="3724"/>
        <end position="3738"/>
    </location>
</feature>
<feature type="compositionally biased region" description="Low complexity" evidence="1">
    <location>
        <begin position="2187"/>
        <end position="2199"/>
    </location>
</feature>
<dbReference type="InterPro" id="IPR053268">
    <property type="entry name" value="Woronin_anchor"/>
</dbReference>
<feature type="compositionally biased region" description="Low complexity" evidence="1">
    <location>
        <begin position="340"/>
        <end position="353"/>
    </location>
</feature>
<feature type="region of interest" description="Disordered" evidence="1">
    <location>
        <begin position="1418"/>
        <end position="1458"/>
    </location>
</feature>
<feature type="compositionally biased region" description="Basic residues" evidence="1">
    <location>
        <begin position="2922"/>
        <end position="2937"/>
    </location>
</feature>
<feature type="compositionally biased region" description="Pro residues" evidence="1">
    <location>
        <begin position="1506"/>
        <end position="1516"/>
    </location>
</feature>
<feature type="compositionally biased region" description="Polar residues" evidence="1">
    <location>
        <begin position="2621"/>
        <end position="2641"/>
    </location>
</feature>
<feature type="compositionally biased region" description="Basic and acidic residues" evidence="1">
    <location>
        <begin position="3531"/>
        <end position="3561"/>
    </location>
</feature>
<feature type="compositionally biased region" description="Basic and acidic residues" evidence="1">
    <location>
        <begin position="1863"/>
        <end position="1879"/>
    </location>
</feature>
<feature type="compositionally biased region" description="Polar residues" evidence="1">
    <location>
        <begin position="1735"/>
        <end position="1746"/>
    </location>
</feature>
<comment type="caution">
    <text evidence="2">The sequence shown here is derived from an EMBL/GenBank/DDBJ whole genome shotgun (WGS) entry which is preliminary data.</text>
</comment>
<feature type="region of interest" description="Disordered" evidence="1">
    <location>
        <begin position="584"/>
        <end position="728"/>
    </location>
</feature>
<feature type="compositionally biased region" description="Basic and acidic residues" evidence="1">
    <location>
        <begin position="3806"/>
        <end position="3818"/>
    </location>
</feature>
<feature type="compositionally biased region" description="Basic and acidic residues" evidence="1">
    <location>
        <begin position="946"/>
        <end position="970"/>
    </location>
</feature>
<feature type="compositionally biased region" description="Basic and acidic residues" evidence="1">
    <location>
        <begin position="1360"/>
        <end position="1373"/>
    </location>
</feature>
<accession>A0AAN9YD95</accession>
<feature type="compositionally biased region" description="Acidic residues" evidence="1">
    <location>
        <begin position="2418"/>
        <end position="2428"/>
    </location>
</feature>
<feature type="compositionally biased region" description="Low complexity" evidence="1">
    <location>
        <begin position="1418"/>
        <end position="1430"/>
    </location>
</feature>
<feature type="region of interest" description="Disordered" evidence="1">
    <location>
        <begin position="205"/>
        <end position="413"/>
    </location>
</feature>
<feature type="region of interest" description="Disordered" evidence="1">
    <location>
        <begin position="3722"/>
        <end position="4080"/>
    </location>
</feature>
<feature type="compositionally biased region" description="Basic and acidic residues" evidence="1">
    <location>
        <begin position="1522"/>
        <end position="1532"/>
    </location>
</feature>
<feature type="compositionally biased region" description="Basic and acidic residues" evidence="1">
    <location>
        <begin position="4772"/>
        <end position="4781"/>
    </location>
</feature>